<evidence type="ECO:0000313" key="1">
    <source>
        <dbReference type="EMBL" id="KAJ0024288.1"/>
    </source>
</evidence>
<accession>A0ACC0XVI5</accession>
<evidence type="ECO:0000313" key="2">
    <source>
        <dbReference type="Proteomes" id="UP001163603"/>
    </source>
</evidence>
<proteinExistence type="predicted"/>
<dbReference type="EMBL" id="CM047745">
    <property type="protein sequence ID" value="KAJ0024288.1"/>
    <property type="molecule type" value="Genomic_DNA"/>
</dbReference>
<sequence>MTSEIEALQAMGVTKRELPERYVRPLAAEVSGVPPSQLMALIVQALKLQQHQVPEEYNCSKGA</sequence>
<protein>
    <submittedName>
        <fullName evidence="1">Uncharacterized protein</fullName>
    </submittedName>
</protein>
<comment type="caution">
    <text evidence="1">The sequence shown here is derived from an EMBL/GenBank/DDBJ whole genome shotgun (WGS) entry which is preliminary data.</text>
</comment>
<name>A0ACC0XVI5_9ROSI</name>
<dbReference type="Proteomes" id="UP001163603">
    <property type="component" value="Chromosome 10"/>
</dbReference>
<keyword evidence="2" id="KW-1185">Reference proteome</keyword>
<gene>
    <name evidence="1" type="ORF">Pint_07492</name>
</gene>
<organism evidence="1 2">
    <name type="scientific">Pistacia integerrima</name>
    <dbReference type="NCBI Taxonomy" id="434235"/>
    <lineage>
        <taxon>Eukaryota</taxon>
        <taxon>Viridiplantae</taxon>
        <taxon>Streptophyta</taxon>
        <taxon>Embryophyta</taxon>
        <taxon>Tracheophyta</taxon>
        <taxon>Spermatophyta</taxon>
        <taxon>Magnoliopsida</taxon>
        <taxon>eudicotyledons</taxon>
        <taxon>Gunneridae</taxon>
        <taxon>Pentapetalae</taxon>
        <taxon>rosids</taxon>
        <taxon>malvids</taxon>
        <taxon>Sapindales</taxon>
        <taxon>Anacardiaceae</taxon>
        <taxon>Pistacia</taxon>
    </lineage>
</organism>
<reference evidence="2" key="1">
    <citation type="journal article" date="2023" name="G3 (Bethesda)">
        <title>Genome assembly and association tests identify interacting loci associated with vigor, precocity, and sex in interspecific pistachio rootstocks.</title>
        <authorList>
            <person name="Palmer W."/>
            <person name="Jacygrad E."/>
            <person name="Sagayaradj S."/>
            <person name="Cavanaugh K."/>
            <person name="Han R."/>
            <person name="Bertier L."/>
            <person name="Beede B."/>
            <person name="Kafkas S."/>
            <person name="Golino D."/>
            <person name="Preece J."/>
            <person name="Michelmore R."/>
        </authorList>
    </citation>
    <scope>NUCLEOTIDE SEQUENCE [LARGE SCALE GENOMIC DNA]</scope>
</reference>